<protein>
    <submittedName>
        <fullName evidence="1">Uncharacterized protein</fullName>
    </submittedName>
</protein>
<reference evidence="1" key="1">
    <citation type="journal article" date="2020" name="Stud. Mycol.">
        <title>101 Dothideomycetes genomes: a test case for predicting lifestyles and emergence of pathogens.</title>
        <authorList>
            <person name="Haridas S."/>
            <person name="Albert R."/>
            <person name="Binder M."/>
            <person name="Bloem J."/>
            <person name="Labutti K."/>
            <person name="Salamov A."/>
            <person name="Andreopoulos B."/>
            <person name="Baker S."/>
            <person name="Barry K."/>
            <person name="Bills G."/>
            <person name="Bluhm B."/>
            <person name="Cannon C."/>
            <person name="Castanera R."/>
            <person name="Culley D."/>
            <person name="Daum C."/>
            <person name="Ezra D."/>
            <person name="Gonzalez J."/>
            <person name="Henrissat B."/>
            <person name="Kuo A."/>
            <person name="Liang C."/>
            <person name="Lipzen A."/>
            <person name="Lutzoni F."/>
            <person name="Magnuson J."/>
            <person name="Mondo S."/>
            <person name="Nolan M."/>
            <person name="Ohm R."/>
            <person name="Pangilinan J."/>
            <person name="Park H.-J."/>
            <person name="Ramirez L."/>
            <person name="Alfaro M."/>
            <person name="Sun H."/>
            <person name="Tritt A."/>
            <person name="Yoshinaga Y."/>
            <person name="Zwiers L.-H."/>
            <person name="Turgeon B."/>
            <person name="Goodwin S."/>
            <person name="Spatafora J."/>
            <person name="Crous P."/>
            <person name="Grigoriev I."/>
        </authorList>
    </citation>
    <scope>NUCLEOTIDE SEQUENCE</scope>
    <source>
        <strain evidence="1">CBS 119925</strain>
    </source>
</reference>
<keyword evidence="2" id="KW-1185">Reference proteome</keyword>
<evidence type="ECO:0000313" key="1">
    <source>
        <dbReference type="EMBL" id="KAF2743876.1"/>
    </source>
</evidence>
<name>A0A6A6V226_9PLEO</name>
<dbReference type="EMBL" id="MU006593">
    <property type="protein sequence ID" value="KAF2743876.1"/>
    <property type="molecule type" value="Genomic_DNA"/>
</dbReference>
<organism evidence="1 2">
    <name type="scientific">Sporormia fimetaria CBS 119925</name>
    <dbReference type="NCBI Taxonomy" id="1340428"/>
    <lineage>
        <taxon>Eukaryota</taxon>
        <taxon>Fungi</taxon>
        <taxon>Dikarya</taxon>
        <taxon>Ascomycota</taxon>
        <taxon>Pezizomycotina</taxon>
        <taxon>Dothideomycetes</taxon>
        <taxon>Pleosporomycetidae</taxon>
        <taxon>Pleosporales</taxon>
        <taxon>Sporormiaceae</taxon>
        <taxon>Sporormia</taxon>
    </lineage>
</organism>
<gene>
    <name evidence="1" type="ORF">M011DRAFT_206661</name>
</gene>
<sequence length="114" mass="12603">MDNPRFKSRRFIRKAFSSDCDTAVALMQLSLQECQGEGEWEGGVCSETALCFALSTMAAIFFSCTAHDGLYIGGGVGSVRFGWWVWGVGERELGLDRRETGISNFSRAYGVVRM</sequence>
<evidence type="ECO:0000313" key="2">
    <source>
        <dbReference type="Proteomes" id="UP000799440"/>
    </source>
</evidence>
<dbReference type="AlphaFoldDB" id="A0A6A6V226"/>
<accession>A0A6A6V226</accession>
<proteinExistence type="predicted"/>
<dbReference type="Proteomes" id="UP000799440">
    <property type="component" value="Unassembled WGS sequence"/>
</dbReference>